<dbReference type="KEGG" id="rme:Rmet_4645"/>
<dbReference type="PANTHER" id="PTHR42928">
    <property type="entry name" value="TRICARBOXYLATE-BINDING PROTEIN"/>
    <property type="match status" value="1"/>
</dbReference>
<dbReference type="EMBL" id="CP000353">
    <property type="protein sequence ID" value="ABF11507.1"/>
    <property type="molecule type" value="Genomic_DNA"/>
</dbReference>
<evidence type="ECO:0000313" key="3">
    <source>
        <dbReference type="EMBL" id="ABF11507.1"/>
    </source>
</evidence>
<dbReference type="AlphaFoldDB" id="Q1LEB9"/>
<dbReference type="eggNOG" id="COG3181">
    <property type="taxonomic scope" value="Bacteria"/>
</dbReference>
<keyword evidence="4" id="KW-1185">Reference proteome</keyword>
<evidence type="ECO:0000256" key="1">
    <source>
        <dbReference type="ARBA" id="ARBA00006987"/>
    </source>
</evidence>
<organism evidence="3 4">
    <name type="scientific">Cupriavidus metallidurans (strain ATCC 43123 / DSM 2839 / NBRC 102507 / CH34)</name>
    <name type="common">Ralstonia metallidurans</name>
    <dbReference type="NCBI Taxonomy" id="266264"/>
    <lineage>
        <taxon>Bacteria</taxon>
        <taxon>Pseudomonadati</taxon>
        <taxon>Pseudomonadota</taxon>
        <taxon>Betaproteobacteria</taxon>
        <taxon>Burkholderiales</taxon>
        <taxon>Burkholderiaceae</taxon>
        <taxon>Cupriavidus</taxon>
    </lineage>
</organism>
<dbReference type="Gene3D" id="3.40.190.10">
    <property type="entry name" value="Periplasmic binding protein-like II"/>
    <property type="match status" value="1"/>
</dbReference>
<keyword evidence="3" id="KW-0675">Receptor</keyword>
<reference evidence="4" key="1">
    <citation type="journal article" date="2010" name="PLoS ONE">
        <title>The complete genome sequence of Cupriavidus metallidurans strain CH34, a master survivalist in harsh and anthropogenic environments.</title>
        <authorList>
            <person name="Janssen P.J."/>
            <person name="Van Houdt R."/>
            <person name="Moors H."/>
            <person name="Monsieurs P."/>
            <person name="Morin N."/>
            <person name="Michaux A."/>
            <person name="Benotmane M.A."/>
            <person name="Leys N."/>
            <person name="Vallaeys T."/>
            <person name="Lapidus A."/>
            <person name="Monchy S."/>
            <person name="Medigue C."/>
            <person name="Taghavi S."/>
            <person name="McCorkle S."/>
            <person name="Dunn J."/>
            <person name="van der Lelie D."/>
            <person name="Mergeay M."/>
        </authorList>
    </citation>
    <scope>NUCLEOTIDE SEQUENCE [LARGE SCALE GENOMIC DNA]</scope>
    <source>
        <strain evidence="4">ATCC 43123 / DSM 2839 / NBRC 102507 / CH34</strain>
    </source>
</reference>
<comment type="similarity">
    <text evidence="1">Belongs to the UPF0065 (bug) family.</text>
</comment>
<dbReference type="Proteomes" id="UP000002429">
    <property type="component" value="Plasmid megaplasmid"/>
</dbReference>
<feature type="signal peptide" evidence="2">
    <location>
        <begin position="1"/>
        <end position="38"/>
    </location>
</feature>
<keyword evidence="2" id="KW-0732">Signal</keyword>
<keyword evidence="3" id="KW-0614">Plasmid</keyword>
<dbReference type="HOGENOM" id="CLU_045683_0_1_4"/>
<gene>
    <name evidence="3" type="primary">bug</name>
    <name evidence="3" type="ordered locus">Rmet_4645</name>
</gene>
<dbReference type="RefSeq" id="WP_011519082.1">
    <property type="nucleotide sequence ID" value="NC_007974.2"/>
</dbReference>
<dbReference type="Pfam" id="PF03401">
    <property type="entry name" value="TctC"/>
    <property type="match status" value="1"/>
</dbReference>
<dbReference type="Gene3D" id="3.40.190.150">
    <property type="entry name" value="Bordetella uptake gene, domain 1"/>
    <property type="match status" value="1"/>
</dbReference>
<dbReference type="CDD" id="cd13578">
    <property type="entry name" value="PBP2_Bug27"/>
    <property type="match status" value="1"/>
</dbReference>
<evidence type="ECO:0000313" key="4">
    <source>
        <dbReference type="Proteomes" id="UP000002429"/>
    </source>
</evidence>
<name>Q1LEB9_CUPMC</name>
<geneLocation type="plasmid" evidence="3 4">
    <name>megaplasmid</name>
</geneLocation>
<evidence type="ECO:0000256" key="2">
    <source>
        <dbReference type="SAM" id="SignalP"/>
    </source>
</evidence>
<proteinExistence type="inferred from homology"/>
<protein>
    <submittedName>
        <fullName evidence="3">Extra-cytoplasmic solute receptor protein</fullName>
    </submittedName>
</protein>
<sequence length="348" mass="36549">MDASLVHARPRRLRPLRPLRPLPALLPTALSIATVCLAAVTPVPGQAASDYPSRPIKLVLGFPPGGSTDVGARRVADQLGKRLGQPVVVENRPGASGNIAAAYVAKTPPDGYTLFYGTNTTHAMNVSLYPKLGYDPVKDFVPIVLMGKVWNVLSVNPSYKATSLAELIAMAKAAPGQIDVATPGNSTSPHMSLVLLESRAGIKITHVPYKGSAAALNDVMGGQTSVLFDNLPASLPYIKAGKLRALAVSSPKRLSVLPDVPTFDELGIKGYEVAGWGALWAPAGTPQAIVDRLNRETNAVLKDPTMIAQMEALASDPQGGTAKSLAAFAATETQRWGEVIRAAGLKLD</sequence>
<dbReference type="SUPFAM" id="SSF53850">
    <property type="entry name" value="Periplasmic binding protein-like II"/>
    <property type="match status" value="1"/>
</dbReference>
<dbReference type="PIRSF" id="PIRSF017082">
    <property type="entry name" value="YflP"/>
    <property type="match status" value="1"/>
</dbReference>
<dbReference type="InterPro" id="IPR005064">
    <property type="entry name" value="BUG"/>
</dbReference>
<accession>Q1LEB9</accession>
<dbReference type="PANTHER" id="PTHR42928:SF5">
    <property type="entry name" value="BLR1237 PROTEIN"/>
    <property type="match status" value="1"/>
</dbReference>
<dbReference type="InterPro" id="IPR042100">
    <property type="entry name" value="Bug_dom1"/>
</dbReference>
<feature type="chain" id="PRO_5004193409" evidence="2">
    <location>
        <begin position="39"/>
        <end position="348"/>
    </location>
</feature>